<evidence type="ECO:0000313" key="2">
    <source>
        <dbReference type="Proteomes" id="UP000712600"/>
    </source>
</evidence>
<name>A0A8S9STY0_BRACR</name>
<reference evidence="1" key="1">
    <citation type="submission" date="2019-12" db="EMBL/GenBank/DDBJ databases">
        <title>Genome sequencing and annotation of Brassica cretica.</title>
        <authorList>
            <person name="Studholme D.J."/>
            <person name="Sarris P."/>
        </authorList>
    </citation>
    <scope>NUCLEOTIDE SEQUENCE</scope>
    <source>
        <strain evidence="1">PFS-109/04</strain>
        <tissue evidence="1">Leaf</tissue>
    </source>
</reference>
<gene>
    <name evidence="1" type="ORF">F2Q69_00037224</name>
</gene>
<proteinExistence type="predicted"/>
<dbReference type="AlphaFoldDB" id="A0A8S9STY0"/>
<accession>A0A8S9STY0</accession>
<organism evidence="1 2">
    <name type="scientific">Brassica cretica</name>
    <name type="common">Mustard</name>
    <dbReference type="NCBI Taxonomy" id="69181"/>
    <lineage>
        <taxon>Eukaryota</taxon>
        <taxon>Viridiplantae</taxon>
        <taxon>Streptophyta</taxon>
        <taxon>Embryophyta</taxon>
        <taxon>Tracheophyta</taxon>
        <taxon>Spermatophyta</taxon>
        <taxon>Magnoliopsida</taxon>
        <taxon>eudicotyledons</taxon>
        <taxon>Gunneridae</taxon>
        <taxon>Pentapetalae</taxon>
        <taxon>rosids</taxon>
        <taxon>malvids</taxon>
        <taxon>Brassicales</taxon>
        <taxon>Brassicaceae</taxon>
        <taxon>Brassiceae</taxon>
        <taxon>Brassica</taxon>
    </lineage>
</organism>
<sequence length="57" mass="6746">MRGMIWLETAIKSKITGRDVSRIKDWQETDPNVKIAENKDKKDILKEKIDFKNEIDL</sequence>
<evidence type="ECO:0000313" key="1">
    <source>
        <dbReference type="EMBL" id="KAF3604539.1"/>
    </source>
</evidence>
<comment type="caution">
    <text evidence="1">The sequence shown here is derived from an EMBL/GenBank/DDBJ whole genome shotgun (WGS) entry which is preliminary data.</text>
</comment>
<dbReference type="EMBL" id="QGKX02000004">
    <property type="protein sequence ID" value="KAF3604539.1"/>
    <property type="molecule type" value="Genomic_DNA"/>
</dbReference>
<dbReference type="Proteomes" id="UP000712600">
    <property type="component" value="Unassembled WGS sequence"/>
</dbReference>
<protein>
    <submittedName>
        <fullName evidence="1">Uncharacterized protein</fullName>
    </submittedName>
</protein>